<protein>
    <recommendedName>
        <fullName evidence="4">PH domain-containing protein</fullName>
    </recommendedName>
</protein>
<feature type="coiled-coil region" evidence="1">
    <location>
        <begin position="202"/>
        <end position="349"/>
    </location>
</feature>
<accession>U6LY81</accession>
<evidence type="ECO:0008006" key="4">
    <source>
        <dbReference type="Google" id="ProtNLM"/>
    </source>
</evidence>
<reference evidence="2" key="1">
    <citation type="submission" date="2013-10" db="EMBL/GenBank/DDBJ databases">
        <title>Genomic analysis of the causative agents of coccidiosis in chickens.</title>
        <authorList>
            <person name="Reid A.J."/>
            <person name="Blake D."/>
            <person name="Billington K."/>
            <person name="Browne H."/>
            <person name="Dunn M."/>
            <person name="Hung S."/>
            <person name="Kawahara F."/>
            <person name="Miranda-Saavedra D."/>
            <person name="Mourier T."/>
            <person name="Nagra H."/>
            <person name="Otto T.D."/>
            <person name="Rawlings N."/>
            <person name="Sanchez A."/>
            <person name="Sanders M."/>
            <person name="Subramaniam C."/>
            <person name="Tay Y."/>
            <person name="Dear P."/>
            <person name="Doerig C."/>
            <person name="Gruber A."/>
            <person name="Parkinson J."/>
            <person name="Shirley M."/>
            <person name="Wan K.L."/>
            <person name="Berriman M."/>
            <person name="Tomley F."/>
            <person name="Pain A."/>
        </authorList>
    </citation>
    <scope>NUCLEOTIDE SEQUENCE [LARGE SCALE GENOMIC DNA]</scope>
    <source>
        <strain evidence="2">Houghton</strain>
    </source>
</reference>
<keyword evidence="3" id="KW-1185">Reference proteome</keyword>
<dbReference type="OrthoDB" id="363951at2759"/>
<reference evidence="2" key="2">
    <citation type="submission" date="2013-10" db="EMBL/GenBank/DDBJ databases">
        <authorList>
            <person name="Aslett M."/>
        </authorList>
    </citation>
    <scope>NUCLEOTIDE SEQUENCE [LARGE SCALE GENOMIC DNA]</scope>
    <source>
        <strain evidence="2">Houghton</strain>
    </source>
</reference>
<dbReference type="AlphaFoldDB" id="U6LY81"/>
<dbReference type="Proteomes" id="UP000030750">
    <property type="component" value="Unassembled WGS sequence"/>
</dbReference>
<evidence type="ECO:0000256" key="1">
    <source>
        <dbReference type="SAM" id="Coils"/>
    </source>
</evidence>
<dbReference type="VEuPathDB" id="ToxoDB:EBH_0052320"/>
<name>U6LY81_9EIME</name>
<sequence length="420" mass="46957">MSNNSKGVSFSSPPSAPLLRTVGLRENERFKERDDFWLDKDAFAVFARQIDTPAARSGFALLLLSPCQSSAVESSGKPLGAPPGKRGAPFGSFRQQWLRRYCELKGNILFYAPHAEAAFEGAYLLEDFVFQSLSPTRALVMGAVPELPVTDGEVERPKQGAVLVGKSRHDGVYGRYVRPLVMMLESPHIAEAWKETCESCSAAALQQQVRELQQVLQWERANASREKEATALIAKQQAIALRETEGSKQTLLLEIERLQQRNQRLQASGEVTEKAAAEFVDQKMHEVSYLQNELASQLAGCKRLEAEVVELREALGASQQKAQQLATENSRLNCRVTDLLEDLEDAKDNPSRFALVMNRLRAANQKAVIDNKRLRRVVTRTAPPASPQMDQEENISLTQNFHQLEDKFKEKASYQTLSMP</sequence>
<keyword evidence="1" id="KW-0175">Coiled coil</keyword>
<gene>
    <name evidence="2" type="ORF">EBH_0052320</name>
</gene>
<proteinExistence type="predicted"/>
<dbReference type="EMBL" id="HG713189">
    <property type="protein sequence ID" value="CDJ52765.1"/>
    <property type="molecule type" value="Genomic_DNA"/>
</dbReference>
<evidence type="ECO:0000313" key="3">
    <source>
        <dbReference type="Proteomes" id="UP000030750"/>
    </source>
</evidence>
<evidence type="ECO:0000313" key="2">
    <source>
        <dbReference type="EMBL" id="CDJ52765.1"/>
    </source>
</evidence>
<organism evidence="2 3">
    <name type="scientific">Eimeria brunetti</name>
    <dbReference type="NCBI Taxonomy" id="51314"/>
    <lineage>
        <taxon>Eukaryota</taxon>
        <taxon>Sar</taxon>
        <taxon>Alveolata</taxon>
        <taxon>Apicomplexa</taxon>
        <taxon>Conoidasida</taxon>
        <taxon>Coccidia</taxon>
        <taxon>Eucoccidiorida</taxon>
        <taxon>Eimeriorina</taxon>
        <taxon>Eimeriidae</taxon>
        <taxon>Eimeria</taxon>
    </lineage>
</organism>